<evidence type="ECO:0000313" key="4">
    <source>
        <dbReference type="EMBL" id="ONM47316.1"/>
    </source>
</evidence>
<dbReference type="PANTHER" id="PTHR48267">
    <property type="entry name" value="CUPREDOXIN SUPERFAMILY PROTEIN"/>
    <property type="match status" value="1"/>
</dbReference>
<dbReference type="InterPro" id="IPR008972">
    <property type="entry name" value="Cupredoxin"/>
</dbReference>
<dbReference type="AlphaFoldDB" id="A0A1W0BEX2"/>
<dbReference type="Gene3D" id="2.60.40.420">
    <property type="entry name" value="Cupredoxins - blue copper proteins"/>
    <property type="match status" value="1"/>
</dbReference>
<dbReference type="PROSITE" id="PS00080">
    <property type="entry name" value="MULTICOPPER_OXIDASE2"/>
    <property type="match status" value="1"/>
</dbReference>
<dbReference type="STRING" id="1538463.B0T36_02755"/>
<comment type="caution">
    <text evidence="4">The sequence shown here is derived from an EMBL/GenBank/DDBJ whole genome shotgun (WGS) entry which is preliminary data.</text>
</comment>
<gene>
    <name evidence="4" type="ORF">B0T46_18805</name>
</gene>
<name>A0A1W0BEX2_9NOCA</name>
<dbReference type="SUPFAM" id="SSF49503">
    <property type="entry name" value="Cupredoxins"/>
    <property type="match status" value="1"/>
</dbReference>
<dbReference type="Proteomes" id="UP000188836">
    <property type="component" value="Unassembled WGS sequence"/>
</dbReference>
<dbReference type="CDD" id="cd13890">
    <property type="entry name" value="CuRO_3_CueO_FtsP"/>
    <property type="match status" value="1"/>
</dbReference>
<evidence type="ECO:0000256" key="1">
    <source>
        <dbReference type="ARBA" id="ARBA00010609"/>
    </source>
</evidence>
<dbReference type="PANTHER" id="PTHR48267:SF1">
    <property type="entry name" value="BILIRUBIN OXIDASE"/>
    <property type="match status" value="1"/>
</dbReference>
<dbReference type="GO" id="GO:0016491">
    <property type="term" value="F:oxidoreductase activity"/>
    <property type="evidence" value="ECO:0007669"/>
    <property type="project" value="InterPro"/>
</dbReference>
<sequence length="204" mass="22432">MTRIVLTPCERAEIIVSLTAGETVTLRSYPQNLGVSASRAQSAGAADELDILQLTAAATLRPSPTLPARLGAAPALDPADAVKTRSFELGNNHINGKRMDMSRIDATITVDTTEVWDVVNMHSQPHNFHIHDVQFQILSINGVAPPPGLAGWKDTVYTPPAVSFRLIMRFSRYTNPVLPYMYHCHLLWHEDQGMMGQFVVVDGE</sequence>
<dbReference type="Pfam" id="PF07731">
    <property type="entry name" value="Cu-oxidase_2"/>
    <property type="match status" value="1"/>
</dbReference>
<reference evidence="4 5" key="1">
    <citation type="journal article" date="2016" name="Antonie Van Leeuwenhoek">
        <title>Nocardia donostiensis sp. nov., isolated from human respiratory specimens.</title>
        <authorList>
            <person name="Ercibengoa M."/>
            <person name="Bell M."/>
            <person name="Marimon J.M."/>
            <person name="Humrighouse B."/>
            <person name="Klenk H.P."/>
            <person name="Potter G."/>
            <person name="Perez-Trallero E."/>
        </authorList>
    </citation>
    <scope>NUCLEOTIDE SEQUENCE [LARGE SCALE GENOMIC DNA]</scope>
    <source>
        <strain evidence="4 5">X1655</strain>
    </source>
</reference>
<keyword evidence="5" id="KW-1185">Reference proteome</keyword>
<evidence type="ECO:0000259" key="3">
    <source>
        <dbReference type="Pfam" id="PF07731"/>
    </source>
</evidence>
<organism evidence="4 5">
    <name type="scientific">Nocardia donostiensis</name>
    <dbReference type="NCBI Taxonomy" id="1538463"/>
    <lineage>
        <taxon>Bacteria</taxon>
        <taxon>Bacillati</taxon>
        <taxon>Actinomycetota</taxon>
        <taxon>Actinomycetes</taxon>
        <taxon>Mycobacteriales</taxon>
        <taxon>Nocardiaceae</taxon>
        <taxon>Nocardia</taxon>
    </lineage>
</organism>
<keyword evidence="2" id="KW-0479">Metal-binding</keyword>
<protein>
    <recommendedName>
        <fullName evidence="3">Plastocyanin-like domain-containing protein</fullName>
    </recommendedName>
</protein>
<dbReference type="EMBL" id="MUMY01000016">
    <property type="protein sequence ID" value="ONM47316.1"/>
    <property type="molecule type" value="Genomic_DNA"/>
</dbReference>
<dbReference type="RefSeq" id="WP_077119135.1">
    <property type="nucleotide sequence ID" value="NZ_MUMY01000016.1"/>
</dbReference>
<dbReference type="GO" id="GO:0005507">
    <property type="term" value="F:copper ion binding"/>
    <property type="evidence" value="ECO:0007669"/>
    <property type="project" value="InterPro"/>
</dbReference>
<dbReference type="InterPro" id="IPR045087">
    <property type="entry name" value="Cu-oxidase_fam"/>
</dbReference>
<feature type="domain" description="Plastocyanin-like" evidence="3">
    <location>
        <begin position="88"/>
        <end position="203"/>
    </location>
</feature>
<dbReference type="InterPro" id="IPR002355">
    <property type="entry name" value="Cu_oxidase_Cu_BS"/>
</dbReference>
<accession>A0A1W0BEX2</accession>
<evidence type="ECO:0000313" key="5">
    <source>
        <dbReference type="Proteomes" id="UP000188836"/>
    </source>
</evidence>
<comment type="similarity">
    <text evidence="1">Belongs to the multicopper oxidase family.</text>
</comment>
<evidence type="ECO:0000256" key="2">
    <source>
        <dbReference type="ARBA" id="ARBA00022723"/>
    </source>
</evidence>
<proteinExistence type="inferred from homology"/>
<dbReference type="InterPro" id="IPR011706">
    <property type="entry name" value="Cu-oxidase_C"/>
</dbReference>